<proteinExistence type="predicted"/>
<reference evidence="2" key="1">
    <citation type="submission" date="2020-05" db="EMBL/GenBank/DDBJ databases">
        <authorList>
            <person name="Chiriac C."/>
            <person name="Salcher M."/>
            <person name="Ghai R."/>
            <person name="Kavagutti S V."/>
        </authorList>
    </citation>
    <scope>NUCLEOTIDE SEQUENCE</scope>
</reference>
<evidence type="ECO:0000313" key="2">
    <source>
        <dbReference type="EMBL" id="CAB4685458.1"/>
    </source>
</evidence>
<dbReference type="Gene3D" id="3.50.50.60">
    <property type="entry name" value="FAD/NAD(P)-binding domain"/>
    <property type="match status" value="1"/>
</dbReference>
<protein>
    <submittedName>
        <fullName evidence="2">Unannotated protein</fullName>
    </submittedName>
</protein>
<dbReference type="SUPFAM" id="SSF51905">
    <property type="entry name" value="FAD/NAD(P)-binding domain"/>
    <property type="match status" value="1"/>
</dbReference>
<gene>
    <name evidence="2" type="ORF">UFOPK2399_00255</name>
</gene>
<dbReference type="EMBL" id="CAEZXP010000001">
    <property type="protein sequence ID" value="CAB4685458.1"/>
    <property type="molecule type" value="Genomic_DNA"/>
</dbReference>
<dbReference type="Pfam" id="PF01593">
    <property type="entry name" value="Amino_oxidase"/>
    <property type="match status" value="1"/>
</dbReference>
<dbReference type="Gene3D" id="3.30.70.1990">
    <property type="match status" value="1"/>
</dbReference>
<accession>A0A6J6NKL2</accession>
<organism evidence="2">
    <name type="scientific">freshwater metagenome</name>
    <dbReference type="NCBI Taxonomy" id="449393"/>
    <lineage>
        <taxon>unclassified sequences</taxon>
        <taxon>metagenomes</taxon>
        <taxon>ecological metagenomes</taxon>
    </lineage>
</organism>
<dbReference type="InterPro" id="IPR002937">
    <property type="entry name" value="Amino_oxidase"/>
</dbReference>
<dbReference type="InterPro" id="IPR036188">
    <property type="entry name" value="FAD/NAD-bd_sf"/>
</dbReference>
<evidence type="ECO:0000259" key="1">
    <source>
        <dbReference type="Pfam" id="PF01593"/>
    </source>
</evidence>
<feature type="domain" description="Amine oxidase" evidence="1">
    <location>
        <begin position="10"/>
        <end position="399"/>
    </location>
</feature>
<dbReference type="PANTHER" id="PTHR42923:SF17">
    <property type="entry name" value="AMINE OXIDASE DOMAIN-CONTAINING PROTEIN"/>
    <property type="match status" value="1"/>
</dbReference>
<dbReference type="InterPro" id="IPR050464">
    <property type="entry name" value="Zeta_carotene_desat/Oxidored"/>
</dbReference>
<sequence length="403" mass="44110">MRVAVIGSGVAGLGAAYVLAKAHDVELFEQDARPGGHANTVTYDGLTLDTGFLVHNLRNYPLLTRLFTELGVETQEAEMSFSVVCDSCGLEYSGRRPFAQRRNLVRPAHYKLLWEIGRWLRTAGRTLEEADWESQSLGEYLDAHGYSSAFRNHFLIPLTSALWSTAPGRALEFPAAYAIRFYDNHGMLGFGRFAWRTVTGGSKTYVDAVVATLPNGARLNQGVRSIARSEGGVDVRTPDGLTHRFDRVVIATHADEALALLEDPSDAERAILGAFAYTVNETILHTDASLLPRTKAARGSWNYRMGNDGAPTLTYYLNRLQRLESTRDYCVTLNEEIPEAHVLARFSYAHPLFTVGTIDAQHALAALSGERGTFYAGAHMGNGFHEAGLASGVRAAAALGVEW</sequence>
<dbReference type="GO" id="GO:0016491">
    <property type="term" value="F:oxidoreductase activity"/>
    <property type="evidence" value="ECO:0007669"/>
    <property type="project" value="InterPro"/>
</dbReference>
<dbReference type="AlphaFoldDB" id="A0A6J6NKL2"/>
<dbReference type="Gene3D" id="1.10.405.20">
    <property type="match status" value="1"/>
</dbReference>
<dbReference type="PANTHER" id="PTHR42923">
    <property type="entry name" value="PROTOPORPHYRINOGEN OXIDASE"/>
    <property type="match status" value="1"/>
</dbReference>
<name>A0A6J6NKL2_9ZZZZ</name>